<keyword evidence="10" id="KW-1185">Reference proteome</keyword>
<dbReference type="Gene3D" id="3.40.50.200">
    <property type="entry name" value="Peptidase S8/S53 domain"/>
    <property type="match status" value="1"/>
</dbReference>
<dbReference type="SUPFAM" id="SSF51126">
    <property type="entry name" value="Pectin lyase-like"/>
    <property type="match status" value="2"/>
</dbReference>
<dbReference type="PANTHER" id="PTHR33928:SF2">
    <property type="entry name" value="PECTATE LYASE SUPERFAMILY PROTEIN DOMAIN-CONTAINING PROTEIN-RELATED"/>
    <property type="match status" value="1"/>
</dbReference>
<dbReference type="InterPro" id="IPR015500">
    <property type="entry name" value="Peptidase_S8_subtilisin-rel"/>
</dbReference>
<feature type="region of interest" description="Disordered" evidence="5">
    <location>
        <begin position="1298"/>
        <end position="1326"/>
    </location>
</feature>
<feature type="domain" description="Rhamnogalacturonase A/B/Epimerase-like pectate lyase" evidence="8">
    <location>
        <begin position="497"/>
        <end position="558"/>
    </location>
</feature>
<reference evidence="9 10" key="1">
    <citation type="submission" date="2018-12" db="EMBL/GenBank/DDBJ databases">
        <title>Draft genome sequence of Xylaria grammica IHI A82.</title>
        <authorList>
            <person name="Buettner E."/>
            <person name="Kellner H."/>
        </authorList>
    </citation>
    <scope>NUCLEOTIDE SEQUENCE [LARGE SCALE GENOMIC DNA]</scope>
    <source>
        <strain evidence="9 10">IHI A82</strain>
    </source>
</reference>
<comment type="similarity">
    <text evidence="4">Belongs to the peptidase S8 family.</text>
</comment>
<dbReference type="SUPFAM" id="SSF52743">
    <property type="entry name" value="Subtilisin-like"/>
    <property type="match status" value="1"/>
</dbReference>
<dbReference type="Proteomes" id="UP000286045">
    <property type="component" value="Unassembled WGS sequence"/>
</dbReference>
<dbReference type="Pfam" id="PF00082">
    <property type="entry name" value="Peptidase_S8"/>
    <property type="match status" value="1"/>
</dbReference>
<dbReference type="Pfam" id="PF12708">
    <property type="entry name" value="Pect-lyase_RHGA_epim"/>
    <property type="match status" value="2"/>
</dbReference>
<comment type="caution">
    <text evidence="9">The sequence shown here is derived from an EMBL/GenBank/DDBJ whole genome shotgun (WGS) entry which is preliminary data.</text>
</comment>
<feature type="active site" description="Charge relay system" evidence="4">
    <location>
        <position position="1548"/>
    </location>
</feature>
<dbReference type="PRINTS" id="PR00723">
    <property type="entry name" value="SUBTILISIN"/>
</dbReference>
<dbReference type="InterPro" id="IPR023828">
    <property type="entry name" value="Peptidase_S8_Ser-AS"/>
</dbReference>
<dbReference type="InterPro" id="IPR011050">
    <property type="entry name" value="Pectin_lyase_fold/virulence"/>
</dbReference>
<dbReference type="PROSITE" id="PS00138">
    <property type="entry name" value="SUBTILASE_SER"/>
    <property type="match status" value="1"/>
</dbReference>
<dbReference type="Gene3D" id="2.160.20.10">
    <property type="entry name" value="Single-stranded right-handed beta-helix, Pectin lyase-like"/>
    <property type="match status" value="2"/>
</dbReference>
<dbReference type="GO" id="GO:0006508">
    <property type="term" value="P:proteolysis"/>
    <property type="evidence" value="ECO:0007669"/>
    <property type="project" value="UniProtKB-KW"/>
</dbReference>
<dbReference type="InterPro" id="IPR000209">
    <property type="entry name" value="Peptidase_S8/S53_dom"/>
</dbReference>
<dbReference type="GO" id="GO:0004650">
    <property type="term" value="F:polygalacturonase activity"/>
    <property type="evidence" value="ECO:0007669"/>
    <property type="project" value="InterPro"/>
</dbReference>
<feature type="signal peptide" evidence="6">
    <location>
        <begin position="1"/>
        <end position="22"/>
    </location>
</feature>
<evidence type="ECO:0000256" key="1">
    <source>
        <dbReference type="ARBA" id="ARBA00022670"/>
    </source>
</evidence>
<evidence type="ECO:0000313" key="10">
    <source>
        <dbReference type="Proteomes" id="UP000286045"/>
    </source>
</evidence>
<feature type="domain" description="Peptidase S8/S53" evidence="7">
    <location>
        <begin position="1509"/>
        <end position="1770"/>
    </location>
</feature>
<dbReference type="PANTHER" id="PTHR33928">
    <property type="entry name" value="POLYGALACTURONASE QRT3"/>
    <property type="match status" value="1"/>
</dbReference>
<keyword evidence="1 4" id="KW-0645">Protease</keyword>
<evidence type="ECO:0000256" key="4">
    <source>
        <dbReference type="PROSITE-ProRule" id="PRU01240"/>
    </source>
</evidence>
<evidence type="ECO:0000313" key="9">
    <source>
        <dbReference type="EMBL" id="RWA06956.1"/>
    </source>
</evidence>
<sequence>MAPRRVKRMLLLPLLHCLYASAAWKYSDPEKYPNVPYYGPQPNPPYMVDNTNNYYEVAPDKGKQNGPVWAYSGSYGQYLSNLYAGKIMRGGFTNQTSPTLTSFDATRRAKSQDSSYWLTDLAPLGSQPRAGPGYKFYRNVLDYGADNSGHSDTAEAINAAVAEGNRCGQQCGNTFSLGAVVYFPSGTYKICSPIIQLSYTQFIGDPHNPPTILGCDKFEGVALIDTDPYIPNSKGQNWYNNQNQFFRQIRNFVFDMTQMPEATDDHDQPLVPTGIHWQVAQATSLQNLVFNMPEATNNRNTTAVGIFTENGSGGFVSNLIFNGGNIGWRAGSQQYTAHSLTFHNCLTAVQMSWDWGWVWQQVEVFGGAIAFNISGVGGDNGQGIGSISVIDSNITNVPVGILTNNNPTSPHIVLDNVKINGVDRAVQVDNGATLLTASGTVDLWTTGKVYKGGQGSDVTGPVNIPAKGSSLLSDGKLYIRARPQYEDYGASQFSIATKDGGCKNDGTGDQTECLNAFLQKAMASHLIAYFPAGVYQVGSTVLIPTGSRVVGSSWSQIQGAGYYFSDMANPRVVVRVGNSGEIGTMEVTDMLFTVSGNTAGAVILEWNVAAVSQGAAAMWDSHVRVGGATGTDLDISHCPKRSFSDQCMAASLMMRVTQQSSGYFENVWVWTADHDNDASVYDNPDKLSNQISVYCARGLLIESQGPSWFYGSGSEHSIMYNYLLTGAKDVYLGHIQTETPYFQPEPIAPQPFNISASFPGDPDFSSCNGDAACASAWGLVIADSGSVTIHGAGLYSFFRNYDEDCLQTNACQQRILRVTGSTNVTIMNLFTVATSDIAMGIDGTVLPKNDNQRGFTTEVSIWLPLDGADNINTIFVGTEIWTSSILTCSDPLCLLVFPTSPLLSPATISPSPYTTSFQYGDMSTVTSMGVVTVTFVVTTTTLVLTVPPITVTGMPFSNYNISSGQSTIDVSPSVSVPPLTIQLPGSGGSTTPRVVPLPPWPLIDSGPTAPNTMPVPSGSNSGGSDTFYTGATSTVTITGATATNITFPAVITAATLSCPMNSEIFFETPSTTIDIECSASTTLNISFNCPTSRAVTFLGPTTGVVSVDCSLLMPLTTTPQITTTSSTPTSHRTLPIWTTWPPGIIYPVKEKVDNPEPTHEGTKQRCTLWFFFLCIHLPGLDIGGWVWPFPPGVYPPGPPPAIKWPPGFSLEGTLPPWPPITIGLDGVLTYPDEPTKSCTTQTASICTTATTFSVTSSGTFVSTTATETQSTCETITGCSVSYSSTAVETDTVTTCTISPTSAARPRAEPRDSVNDVSPSRKRAGDDCEEAPAVIYPSDPMDSQGIQTIEIGLRDHKHTRIQSTKLGYTAYIWVQSLPKETKYQLELLTEVESIYYYREFNAQNVPQNTPLLSTSFVSNRVDFLEYQSVSPALTPNSSSTNALVTNKSPRRKRVATYAIANNGLWTDALISLPPNQLWKERGNPRAGRGTRNSFLYYYDDSAGAGATVYTIADIGVATKHPEWRGRNIPRSLPRQSDYGSRAVHDDDLHGTQVAAVINGEMVGVCKKCDVVYSGYRRPEVEDTDPRDWWLEDLLSAWDDMNADGRTPASSVINISAGSKFNYWTPTFIKRLYDILKRMDRAGVTIVVAAGNWADTDNPFIPGTKRKAIDTYPQLFADPDNTQNIYKDTTDPNDLGYLPNIIVVGAADQNGGKAPFSQDASFLTTYASGYDIYDANTRDDFDTTRGTSFAAPQVAALAAYFKQLPSRWQSQMNQPNTNGPKAVKAMIVALQRYVKKAASGKRFDPAVPLVWNGMDVGLNCLFEHTEEQDKKPVCPKLPDDITTYEPPASCAGVALAAEPPMVAVDNTTLFERQSDGFCTLAPDAGGGIQITFTSGASAGPTCGNANGCGGTVCSGYWCAPAPTGYPPNHQDPQDPSSRGYVAPTTTVGPKIVTVNTTITTIISIPIITATSSTTLPSGTPHVDCGIWLIGELKMDHVIIQTGDWVTDDGENLKSKVMNDCGGVLSWTAKRVIGKHEFGWDVTHSFAFDLPSFLLEGGCLESAIENAGGPKKVGCKRYA</sequence>
<protein>
    <recommendedName>
        <fullName evidence="11">Pectate lyase superfamily protein domain-containing protein</fullName>
    </recommendedName>
</protein>
<evidence type="ECO:0000259" key="7">
    <source>
        <dbReference type="Pfam" id="PF00082"/>
    </source>
</evidence>
<keyword evidence="6" id="KW-0732">Signal</keyword>
<dbReference type="CDD" id="cd23668">
    <property type="entry name" value="GH55_beta13glucanase-like"/>
    <property type="match status" value="1"/>
</dbReference>
<feature type="chain" id="PRO_5019588462" description="Pectate lyase superfamily protein domain-containing protein" evidence="6">
    <location>
        <begin position="23"/>
        <end position="2076"/>
    </location>
</feature>
<feature type="active site" description="Charge relay system" evidence="4">
    <location>
        <position position="1746"/>
    </location>
</feature>
<evidence type="ECO:0000256" key="5">
    <source>
        <dbReference type="SAM" id="MobiDB-lite"/>
    </source>
</evidence>
<feature type="domain" description="Rhamnogalacturonase A/B/Epimerase-like pectate lyase" evidence="8">
    <location>
        <begin position="137"/>
        <end position="364"/>
    </location>
</feature>
<gene>
    <name evidence="9" type="ORF">EKO27_g8145</name>
</gene>
<dbReference type="InterPro" id="IPR012334">
    <property type="entry name" value="Pectin_lyas_fold"/>
</dbReference>
<keyword evidence="2 4" id="KW-0378">Hydrolase</keyword>
<evidence type="ECO:0000256" key="2">
    <source>
        <dbReference type="ARBA" id="ARBA00022801"/>
    </source>
</evidence>
<evidence type="ECO:0000256" key="3">
    <source>
        <dbReference type="ARBA" id="ARBA00022825"/>
    </source>
</evidence>
<proteinExistence type="inferred from homology"/>
<dbReference type="EMBL" id="RYZI01000294">
    <property type="protein sequence ID" value="RWA06956.1"/>
    <property type="molecule type" value="Genomic_DNA"/>
</dbReference>
<accession>A0A439CXV9</accession>
<name>A0A439CXV9_9PEZI</name>
<dbReference type="InterPro" id="IPR024535">
    <property type="entry name" value="RHGA/B-epi-like_pectate_lyase"/>
</dbReference>
<evidence type="ECO:0000259" key="8">
    <source>
        <dbReference type="Pfam" id="PF12708"/>
    </source>
</evidence>
<evidence type="ECO:0000256" key="6">
    <source>
        <dbReference type="SAM" id="SignalP"/>
    </source>
</evidence>
<keyword evidence="3 4" id="KW-0720">Serine protease</keyword>
<dbReference type="InterPro" id="IPR036852">
    <property type="entry name" value="Peptidase_S8/S53_dom_sf"/>
</dbReference>
<dbReference type="PROSITE" id="PS51892">
    <property type="entry name" value="SUBTILASE"/>
    <property type="match status" value="1"/>
</dbReference>
<evidence type="ECO:0008006" key="11">
    <source>
        <dbReference type="Google" id="ProtNLM"/>
    </source>
</evidence>
<organism evidence="9 10">
    <name type="scientific">Xylaria grammica</name>
    <dbReference type="NCBI Taxonomy" id="363999"/>
    <lineage>
        <taxon>Eukaryota</taxon>
        <taxon>Fungi</taxon>
        <taxon>Dikarya</taxon>
        <taxon>Ascomycota</taxon>
        <taxon>Pezizomycotina</taxon>
        <taxon>Sordariomycetes</taxon>
        <taxon>Xylariomycetidae</taxon>
        <taxon>Xylariales</taxon>
        <taxon>Xylariaceae</taxon>
        <taxon>Xylaria</taxon>
    </lineage>
</organism>
<dbReference type="GO" id="GO:0004252">
    <property type="term" value="F:serine-type endopeptidase activity"/>
    <property type="evidence" value="ECO:0007669"/>
    <property type="project" value="UniProtKB-UniRule"/>
</dbReference>
<dbReference type="InterPro" id="IPR039279">
    <property type="entry name" value="QRT3-like"/>
</dbReference>
<feature type="active site" description="Charge relay system" evidence="4">
    <location>
        <position position="1512"/>
    </location>
</feature>
<dbReference type="STRING" id="363999.A0A439CXV9"/>